<protein>
    <recommendedName>
        <fullName evidence="4">G protein-coupled receptor</fullName>
    </recommendedName>
</protein>
<evidence type="ECO:0000313" key="2">
    <source>
        <dbReference type="EnsemblMetazoa" id="PPA30316.1"/>
    </source>
</evidence>
<keyword evidence="1" id="KW-0812">Transmembrane</keyword>
<keyword evidence="1" id="KW-1133">Transmembrane helix</keyword>
<feature type="transmembrane region" description="Helical" evidence="1">
    <location>
        <begin position="12"/>
        <end position="33"/>
    </location>
</feature>
<reference evidence="3" key="1">
    <citation type="journal article" date="2008" name="Nat. Genet.">
        <title>The Pristionchus pacificus genome provides a unique perspective on nematode lifestyle and parasitism.</title>
        <authorList>
            <person name="Dieterich C."/>
            <person name="Clifton S.W."/>
            <person name="Schuster L.N."/>
            <person name="Chinwalla A."/>
            <person name="Delehaunty K."/>
            <person name="Dinkelacker I."/>
            <person name="Fulton L."/>
            <person name="Fulton R."/>
            <person name="Godfrey J."/>
            <person name="Minx P."/>
            <person name="Mitreva M."/>
            <person name="Roeseler W."/>
            <person name="Tian H."/>
            <person name="Witte H."/>
            <person name="Yang S.P."/>
            <person name="Wilson R.K."/>
            <person name="Sommer R.J."/>
        </authorList>
    </citation>
    <scope>NUCLEOTIDE SEQUENCE [LARGE SCALE GENOMIC DNA]</scope>
    <source>
        <strain evidence="3">PS312</strain>
    </source>
</reference>
<dbReference type="PANTHER" id="PTHR22943">
    <property type="entry name" value="7-TRANSMEMBRANE DOMAIN RECEPTOR C.ELEGANS"/>
    <property type="match status" value="1"/>
</dbReference>
<feature type="transmembrane region" description="Helical" evidence="1">
    <location>
        <begin position="671"/>
        <end position="694"/>
    </location>
</feature>
<keyword evidence="1" id="KW-0472">Membrane</keyword>
<gene>
    <name evidence="2" type="primary">WBGene00203184</name>
</gene>
<feature type="transmembrane region" description="Helical" evidence="1">
    <location>
        <begin position="552"/>
        <end position="571"/>
    </location>
</feature>
<feature type="transmembrane region" description="Helical" evidence="1">
    <location>
        <begin position="738"/>
        <end position="758"/>
    </location>
</feature>
<feature type="transmembrane region" description="Helical" evidence="1">
    <location>
        <begin position="413"/>
        <end position="436"/>
    </location>
</feature>
<feature type="transmembrane region" description="Helical" evidence="1">
    <location>
        <begin position="819"/>
        <end position="840"/>
    </location>
</feature>
<evidence type="ECO:0000313" key="3">
    <source>
        <dbReference type="Proteomes" id="UP000005239"/>
    </source>
</evidence>
<dbReference type="InterPro" id="IPR019428">
    <property type="entry name" value="7TM_GPCR_serpentine_rcpt_Str"/>
</dbReference>
<feature type="transmembrane region" description="Helical" evidence="1">
    <location>
        <begin position="388"/>
        <end position="407"/>
    </location>
</feature>
<organism evidence="2 3">
    <name type="scientific">Pristionchus pacificus</name>
    <name type="common">Parasitic nematode worm</name>
    <dbReference type="NCBI Taxonomy" id="54126"/>
    <lineage>
        <taxon>Eukaryota</taxon>
        <taxon>Metazoa</taxon>
        <taxon>Ecdysozoa</taxon>
        <taxon>Nematoda</taxon>
        <taxon>Chromadorea</taxon>
        <taxon>Rhabditida</taxon>
        <taxon>Rhabditina</taxon>
        <taxon>Diplogasteromorpha</taxon>
        <taxon>Diplogasteroidea</taxon>
        <taxon>Neodiplogasteridae</taxon>
        <taxon>Pristionchus</taxon>
    </lineage>
</organism>
<keyword evidence="3" id="KW-1185">Reference proteome</keyword>
<dbReference type="Pfam" id="PF10326">
    <property type="entry name" value="7TM_GPCR_Str"/>
    <property type="match status" value="1"/>
</dbReference>
<accession>A0A8R1YL92</accession>
<feature type="transmembrane region" description="Helical" evidence="1">
    <location>
        <begin position="284"/>
        <end position="302"/>
    </location>
</feature>
<feature type="transmembrane region" description="Helical" evidence="1">
    <location>
        <begin position="592"/>
        <end position="621"/>
    </location>
</feature>
<feature type="transmembrane region" description="Helical" evidence="1">
    <location>
        <begin position="86"/>
        <end position="104"/>
    </location>
</feature>
<feature type="transmembrane region" description="Helical" evidence="1">
    <location>
        <begin position="627"/>
        <end position="650"/>
    </location>
</feature>
<feature type="transmembrane region" description="Helical" evidence="1">
    <location>
        <begin position="706"/>
        <end position="726"/>
    </location>
</feature>
<feature type="transmembrane region" description="Helical" evidence="1">
    <location>
        <begin position="229"/>
        <end position="252"/>
    </location>
</feature>
<feature type="transmembrane region" description="Helical" evidence="1">
    <location>
        <begin position="443"/>
        <end position="470"/>
    </location>
</feature>
<reference evidence="2" key="2">
    <citation type="submission" date="2022-06" db="UniProtKB">
        <authorList>
            <consortium name="EnsemblMetazoa"/>
        </authorList>
    </citation>
    <scope>IDENTIFICATION</scope>
    <source>
        <strain evidence="2">PS312</strain>
    </source>
</reference>
<dbReference type="AlphaFoldDB" id="A0A8R1YL92"/>
<dbReference type="Proteomes" id="UP000005239">
    <property type="component" value="Unassembled WGS sequence"/>
</dbReference>
<evidence type="ECO:0000256" key="1">
    <source>
        <dbReference type="SAM" id="Phobius"/>
    </source>
</evidence>
<sequence length="842" mass="95651">MAISPCVECARVIIFIQGVGGIVFNSFLLYSLWLLNLGSPAKLYRLAYSIDGWRRFPCYLLSMDLLCSISLRMLRVSSKSETRSSMRLFYAYIIPIFLQINSLVHGMKYVPTEEFRTKYEAVIKEFHGAERHDCMIYGIPVVSQVSFRLNEFIDNQTQNGEYDLLTQFYFDVFPSYFLSYGIFIFSAVKVLRSFSNIMSDKTERMQKRFFHTQIAQANTLSMKSIEKCFVFLPFVIISIPTGIVAIAAFTGVEMENFSFLFVYAFCISPIAQETLDRSQELQSLSVTFFFILVAVVICICCFKHCKESEQRRRNIENFGPNDYQMTVNNPPQPVESVDFDEGPREPPPVPRMHFYAHEEPRPSFAPPPIPPPDRVSQYRLTEGKQTTGIGGIALNALLVFFLLRINLGSAAKLYRIACIVNAISNIYMSILIAVYINNLSINLVALYNVLLLYIVEIPLMVGGGFVATLYGPLVFHLPGKFVDFLYVAFATDSSSIATSVPITVQIQCVNYVPSNEFRMKYQQIITDLHGSNSDECLIYGIPVVAEFYYDVFPSYTASYTLFFFSAFKIRVKLRSLGNISSSKTAQMQKRFFLTQIAQVLLPLVIISIPTGIMAVAAFIGVDLNNLSFLYVYEFWISPIAQALLLLGFVMKSKRGNSVSGATSVTKRRYDVLWKSLSTFRGIGGIVLNSLLLYILLRTNLGSAAKLYRISCLISAISNIYSHGYRYQCEEFNAILRNIYLKMPLMVGGGFIPTLYGPLLQMIPEPLADFTFVAFVSQVHLMWENLRSSDHVKSKKYPIIMINCYNDEYDLMTMIYFNVFPSYSASYGLFIYSAIQLFFLFNA</sequence>
<dbReference type="PANTHER" id="PTHR22943:SF248">
    <property type="entry name" value="SEVEN TM RECEPTOR"/>
    <property type="match status" value="1"/>
</dbReference>
<proteinExistence type="predicted"/>
<evidence type="ECO:0008006" key="4">
    <source>
        <dbReference type="Google" id="ProtNLM"/>
    </source>
</evidence>
<dbReference type="EnsemblMetazoa" id="PPA30316.1">
    <property type="protein sequence ID" value="PPA30316.1"/>
    <property type="gene ID" value="WBGene00203184"/>
</dbReference>
<feature type="transmembrane region" description="Helical" evidence="1">
    <location>
        <begin position="173"/>
        <end position="191"/>
    </location>
</feature>
<name>A0A8R1YL92_PRIPA</name>